<evidence type="ECO:0000256" key="5">
    <source>
        <dbReference type="ARBA" id="ARBA00022989"/>
    </source>
</evidence>
<feature type="compositionally biased region" description="Polar residues" evidence="7">
    <location>
        <begin position="691"/>
        <end position="703"/>
    </location>
</feature>
<keyword evidence="6 8" id="KW-0472">Membrane</keyword>
<evidence type="ECO:0000256" key="7">
    <source>
        <dbReference type="SAM" id="MobiDB-lite"/>
    </source>
</evidence>
<feature type="transmembrane region" description="Helical" evidence="8">
    <location>
        <begin position="316"/>
        <end position="336"/>
    </location>
</feature>
<evidence type="ECO:0000256" key="8">
    <source>
        <dbReference type="SAM" id="Phobius"/>
    </source>
</evidence>
<dbReference type="OrthoDB" id="8904098at2759"/>
<dbReference type="SUPFAM" id="SSF103473">
    <property type="entry name" value="MFS general substrate transporter"/>
    <property type="match status" value="1"/>
</dbReference>
<dbReference type="InterPro" id="IPR036259">
    <property type="entry name" value="MFS_trans_sf"/>
</dbReference>
<proteinExistence type="inferred from homology"/>
<feature type="transmembrane region" description="Helical" evidence="8">
    <location>
        <begin position="191"/>
        <end position="213"/>
    </location>
</feature>
<dbReference type="Proteomes" id="UP000325440">
    <property type="component" value="Unassembled WGS sequence"/>
</dbReference>
<comment type="similarity">
    <text evidence="2">Belongs to the major facilitator superfamily. Proton-dependent oligopeptide transporter (POT/PTR) (TC 2.A.17) family.</text>
</comment>
<feature type="transmembrane region" description="Helical" evidence="8">
    <location>
        <begin position="618"/>
        <end position="641"/>
    </location>
</feature>
<evidence type="ECO:0000256" key="3">
    <source>
        <dbReference type="ARBA" id="ARBA00022692"/>
    </source>
</evidence>
<comment type="subcellular location">
    <subcellularLocation>
        <location evidence="1">Membrane</location>
        <topology evidence="1">Multi-pass membrane protein</topology>
    </subcellularLocation>
</comment>
<evidence type="ECO:0000256" key="1">
    <source>
        <dbReference type="ARBA" id="ARBA00004141"/>
    </source>
</evidence>
<reference evidence="9 10" key="1">
    <citation type="submission" date="2019-08" db="EMBL/GenBank/DDBJ databases">
        <authorList>
            <person name="Alioto T."/>
            <person name="Alioto T."/>
            <person name="Gomez Garrido J."/>
        </authorList>
    </citation>
    <scope>NUCLEOTIDE SEQUENCE [LARGE SCALE GENOMIC DNA]</scope>
</reference>
<feature type="transmembrane region" description="Helical" evidence="8">
    <location>
        <begin position="265"/>
        <end position="283"/>
    </location>
</feature>
<dbReference type="Gene3D" id="1.20.1250.20">
    <property type="entry name" value="MFS general substrate transporter like domains"/>
    <property type="match status" value="2"/>
</dbReference>
<dbReference type="GO" id="GO:0016020">
    <property type="term" value="C:membrane"/>
    <property type="evidence" value="ECO:0007669"/>
    <property type="project" value="UniProtKB-SubCell"/>
</dbReference>
<feature type="transmembrane region" description="Helical" evidence="8">
    <location>
        <begin position="52"/>
        <end position="75"/>
    </location>
</feature>
<feature type="transmembrane region" description="Helical" evidence="8">
    <location>
        <begin position="348"/>
        <end position="367"/>
    </location>
</feature>
<sequence>MGVIENELKFPRSVWFIICEELCERINYSGIKTVLVLYLTSVLNFSEDDSTVIFHCFIFLSYFMPLIGAILADSYWGKFKTMIRMSIFYLFGNLILTGASMANNFSIHTQRCIAIIALLLIAIGTGGIKPCTYTFGGDQFKLPEQRDQLTRFFKRFVAAISLGALIATFFIPELRKGVHCLGRDTCFPLAFGVLSLVMITATVVFLLGSNLYIKRKPENHVIFRTFGCIFYAIRKKCTSPVSDCAHWLDHAGKKYSQIQISDTKSALEVIHIFIAFPAFWALYGQLGSRWIFQATLMNGKIECIDWEIKPDQMQTIHPLTSLLLILSYNSILSPFLAKFGIRRPIQKLILGCSLAAVAFLLTAVLQYKIFGENAVIPASESQFTVYNGLNCNVQINSSLAGNGTIGSTGYFNFKYKPILNEEIVDIRLTFDSSCKPNTNYGKLDTNVTVAKGKKISYFLTPTLNNEVLLRRINDYDDLRKPKNGYPSLRFIISDDIKKNESFALVINEKKSLLSYNMSSFANEHFKQVKLGNYNLTHGEEVISSNIHFIPATIYTLILNNNSLTMESSLYTTNSGNYLHIFWQLPQYAFIILSDVIFIATAIEFTFTEAPPRIKSFISACYSITQSFGNLLVVFISVLSFKEQMHEYLFFSGLMFADTLLLAYLGYNYKYKAYKQRPNDDAENNENDTKLKANNNEFKQSDSA</sequence>
<dbReference type="GO" id="GO:0015833">
    <property type="term" value="P:peptide transport"/>
    <property type="evidence" value="ECO:0007669"/>
    <property type="project" value="UniProtKB-KW"/>
</dbReference>
<feature type="transmembrane region" description="Helical" evidence="8">
    <location>
        <begin position="113"/>
        <end position="131"/>
    </location>
</feature>
<evidence type="ECO:0000256" key="4">
    <source>
        <dbReference type="ARBA" id="ARBA00022856"/>
    </source>
</evidence>
<protein>
    <submittedName>
        <fullName evidence="9">Proton-dependent oligopeptide transporter family,Major facilitator superfamily domain</fullName>
    </submittedName>
</protein>
<feature type="transmembrane region" description="Helical" evidence="8">
    <location>
        <begin position="87"/>
        <end position="107"/>
    </location>
</feature>
<feature type="transmembrane region" description="Helical" evidence="8">
    <location>
        <begin position="647"/>
        <end position="666"/>
    </location>
</feature>
<dbReference type="EMBL" id="CABPRJ010000972">
    <property type="protein sequence ID" value="VVC33646.1"/>
    <property type="molecule type" value="Genomic_DNA"/>
</dbReference>
<feature type="transmembrane region" description="Helical" evidence="8">
    <location>
        <begin position="587"/>
        <end position="606"/>
    </location>
</feature>
<keyword evidence="10" id="KW-1185">Reference proteome</keyword>
<keyword evidence="4" id="KW-0571">Peptide transport</keyword>
<organism evidence="9 10">
    <name type="scientific">Cinara cedri</name>
    <dbReference type="NCBI Taxonomy" id="506608"/>
    <lineage>
        <taxon>Eukaryota</taxon>
        <taxon>Metazoa</taxon>
        <taxon>Ecdysozoa</taxon>
        <taxon>Arthropoda</taxon>
        <taxon>Hexapoda</taxon>
        <taxon>Insecta</taxon>
        <taxon>Pterygota</taxon>
        <taxon>Neoptera</taxon>
        <taxon>Paraneoptera</taxon>
        <taxon>Hemiptera</taxon>
        <taxon>Sternorrhyncha</taxon>
        <taxon>Aphidomorpha</taxon>
        <taxon>Aphidoidea</taxon>
        <taxon>Aphididae</taxon>
        <taxon>Lachninae</taxon>
        <taxon>Cinara</taxon>
    </lineage>
</organism>
<keyword evidence="5 8" id="KW-1133">Transmembrane helix</keyword>
<keyword evidence="4" id="KW-0653">Protein transport</keyword>
<dbReference type="InterPro" id="IPR000109">
    <property type="entry name" value="POT_fam"/>
</dbReference>
<dbReference type="Pfam" id="PF00854">
    <property type="entry name" value="PTR2"/>
    <property type="match status" value="2"/>
</dbReference>
<evidence type="ECO:0000313" key="9">
    <source>
        <dbReference type="EMBL" id="VVC33646.1"/>
    </source>
</evidence>
<keyword evidence="4" id="KW-0813">Transport</keyword>
<name>A0A5E4MPP7_9HEMI</name>
<evidence type="ECO:0000256" key="2">
    <source>
        <dbReference type="ARBA" id="ARBA00005982"/>
    </source>
</evidence>
<dbReference type="PANTHER" id="PTHR11654">
    <property type="entry name" value="OLIGOPEPTIDE TRANSPORTER-RELATED"/>
    <property type="match status" value="1"/>
</dbReference>
<dbReference type="GO" id="GO:0022857">
    <property type="term" value="F:transmembrane transporter activity"/>
    <property type="evidence" value="ECO:0007669"/>
    <property type="project" value="InterPro"/>
</dbReference>
<gene>
    <name evidence="9" type="ORF">CINCED_3A010056</name>
</gene>
<evidence type="ECO:0000256" key="6">
    <source>
        <dbReference type="ARBA" id="ARBA00023136"/>
    </source>
</evidence>
<accession>A0A5E4MPP7</accession>
<evidence type="ECO:0000313" key="10">
    <source>
        <dbReference type="Proteomes" id="UP000325440"/>
    </source>
</evidence>
<dbReference type="AlphaFoldDB" id="A0A5E4MPP7"/>
<feature type="region of interest" description="Disordered" evidence="7">
    <location>
        <begin position="677"/>
        <end position="703"/>
    </location>
</feature>
<feature type="transmembrane region" description="Helical" evidence="8">
    <location>
        <begin position="152"/>
        <end position="171"/>
    </location>
</feature>
<keyword evidence="3 8" id="KW-0812">Transmembrane</keyword>